<dbReference type="KEGG" id="rvi:RVIR1_06050"/>
<sequence>MPPSPGPQQQSGDNSLAPLWIIIALFVLGWLLWAFFHTQIVGFSLLIKSWEARLIAFFLPSVAYLPAEIKHLSPAAVAFSQLLDISRTVGEYLRYPVIAVLVVLACIIYFSHININFKKVYTMKSLTEAERQNWPQITPVVKLNLVKEDIDKGAWAMALTPMQFAKKYQLLREEKTVLTMTASAPRQQTTVQIRRDVAHHAFTLQLGDYWQGVERLKPSTKALLAIFAARANHDRDGALKLLLQIAESTKTGRLNFSGVNALWEKHKHNKAVNRVMHSHAYVLTVMASMLELARKDGVLASADFLWLKPTDRALWFMLNSVGRQTVCSEVAGPFAHWNVERAMGRRLLAPMVDEAVNGLDAAIKDILYIPDSE</sequence>
<organism evidence="3 4">
    <name type="scientific">Candidatus Rickettsiella viridis</name>
    <dbReference type="NCBI Taxonomy" id="676208"/>
    <lineage>
        <taxon>Bacteria</taxon>
        <taxon>Pseudomonadati</taxon>
        <taxon>Pseudomonadota</taxon>
        <taxon>Gammaproteobacteria</taxon>
        <taxon>Legionellales</taxon>
        <taxon>Coxiellaceae</taxon>
        <taxon>Rickettsiella</taxon>
    </lineage>
</organism>
<keyword evidence="1" id="KW-0812">Transmembrane</keyword>
<dbReference type="RefSeq" id="WP_126322594.1">
    <property type="nucleotide sequence ID" value="NZ_AP018005.1"/>
</dbReference>
<evidence type="ECO:0000256" key="1">
    <source>
        <dbReference type="SAM" id="Phobius"/>
    </source>
</evidence>
<dbReference type="InterPro" id="IPR056464">
    <property type="entry name" value="DotM_C"/>
</dbReference>
<keyword evidence="4" id="KW-1185">Reference proteome</keyword>
<feature type="domain" description="DotM C-terminal cytoplasmic" evidence="2">
    <location>
        <begin position="198"/>
        <end position="360"/>
    </location>
</feature>
<evidence type="ECO:0000313" key="4">
    <source>
        <dbReference type="Proteomes" id="UP000282483"/>
    </source>
</evidence>
<reference evidence="3 4" key="1">
    <citation type="submission" date="2017-03" db="EMBL/GenBank/DDBJ databases">
        <title>The genome sequence of Candidatus Rickettsiella viridis.</title>
        <authorList>
            <person name="Nikoh N."/>
            <person name="Tsuchida T."/>
            <person name="Yamaguchi K."/>
            <person name="Maeda T."/>
            <person name="Shigenobu S."/>
            <person name="Fukatsu T."/>
        </authorList>
    </citation>
    <scope>NUCLEOTIDE SEQUENCE [LARGE SCALE GENOMIC DNA]</scope>
    <source>
        <strain evidence="3 4">Ap-RA04</strain>
    </source>
</reference>
<dbReference type="NCBIfam" id="NF033890">
    <property type="entry name" value="DotM_IcmP_IVB"/>
    <property type="match status" value="1"/>
</dbReference>
<evidence type="ECO:0000259" key="2">
    <source>
        <dbReference type="Pfam" id="PF23127"/>
    </source>
</evidence>
<feature type="transmembrane region" description="Helical" evidence="1">
    <location>
        <begin position="20"/>
        <end position="47"/>
    </location>
</feature>
<dbReference type="OrthoDB" id="5616932at2"/>
<dbReference type="Pfam" id="PF23127">
    <property type="entry name" value="DotM_C"/>
    <property type="match status" value="1"/>
</dbReference>
<accession>A0A2Z5UTZ2</accession>
<feature type="transmembrane region" description="Helical" evidence="1">
    <location>
        <begin position="92"/>
        <end position="115"/>
    </location>
</feature>
<name>A0A2Z5UTZ2_9COXI</name>
<dbReference type="Proteomes" id="UP000282483">
    <property type="component" value="Chromosome"/>
</dbReference>
<keyword evidence="1" id="KW-1133">Transmembrane helix</keyword>
<dbReference type="AlphaFoldDB" id="A0A2Z5UTZ2"/>
<proteinExistence type="predicted"/>
<evidence type="ECO:0000313" key="3">
    <source>
        <dbReference type="EMBL" id="BBB15106.1"/>
    </source>
</evidence>
<keyword evidence="1" id="KW-0472">Membrane</keyword>
<protein>
    <submittedName>
        <fullName evidence="3">Component of Dot/Icm secretion system. ATPase component</fullName>
    </submittedName>
</protein>
<gene>
    <name evidence="3" type="primary">icmP</name>
    <name evidence="3" type="ORF">RVIR1_06050</name>
</gene>
<dbReference type="EMBL" id="AP018005">
    <property type="protein sequence ID" value="BBB15106.1"/>
    <property type="molecule type" value="Genomic_DNA"/>
</dbReference>
<dbReference type="InterPro" id="IPR049921">
    <property type="entry name" value="DotM-like"/>
</dbReference>